<comment type="caution">
    <text evidence="3">The sequence shown here is derived from an EMBL/GenBank/DDBJ whole genome shotgun (WGS) entry which is preliminary data.</text>
</comment>
<keyword evidence="4" id="KW-1185">Reference proteome</keyword>
<feature type="domain" description="Primase C-terminal 1" evidence="1">
    <location>
        <begin position="191"/>
        <end position="248"/>
    </location>
</feature>
<evidence type="ECO:0000313" key="3">
    <source>
        <dbReference type="EMBL" id="ERL46932.1"/>
    </source>
</evidence>
<dbReference type="Pfam" id="PF09250">
    <property type="entry name" value="Prim-Pol"/>
    <property type="match status" value="1"/>
</dbReference>
<dbReference type="EMBL" id="AWXE01000003">
    <property type="protein sequence ID" value="ERL46932.1"/>
    <property type="molecule type" value="Genomic_DNA"/>
</dbReference>
<reference evidence="3 4" key="1">
    <citation type="journal article" date="2014" name="FEMS Microbiol. Ecol.">
        <title>Genomic differentiation among two strains of the PS1 clade isolated from geographically separated marine habitats.</title>
        <authorList>
            <person name="Jimenez-Infante F."/>
            <person name="Ngugi D.K."/>
            <person name="Alam I."/>
            <person name="Rashid M."/>
            <person name="Baalawi W."/>
            <person name="Kamau A.A."/>
            <person name="Bajic V.B."/>
            <person name="Stingl U."/>
        </authorList>
    </citation>
    <scope>NUCLEOTIDE SEQUENCE [LARGE SCALE GENOMIC DNA]</scope>
    <source>
        <strain evidence="3 4">RS24</strain>
    </source>
</reference>
<dbReference type="Proteomes" id="UP000016762">
    <property type="component" value="Unassembled WGS sequence"/>
</dbReference>
<dbReference type="STRING" id="1397666.RS24_00853"/>
<dbReference type="EC" id="1.3.99.5" evidence="3"/>
<accession>U2XP71</accession>
<feature type="domain" description="DNA primase/polymerase bifunctional N-terminal" evidence="2">
    <location>
        <begin position="16"/>
        <end position="159"/>
    </location>
</feature>
<evidence type="ECO:0000259" key="1">
    <source>
        <dbReference type="Pfam" id="PF08708"/>
    </source>
</evidence>
<sequence length="348" mass="39954">MTESKAEIYGRWAEQLYQNGYDPLPLKGKKGMSGWTTFSMPDNEFERAEYIKKHKTKNIGLRTGELVVIDIDEEEPEKIEIINQVMLQCLGPSDFIRIGRPPRKAYFYRTKTPIRKLQTGGVEILGVGQQVVVAGIHPETKKPYSWPNESILDATLEDLPITTEDRLLNLNSALRDVYQFKEADEPVTYLAAEGARNNSLFNYLRERALEVGSYNELEHLAFQMNETNIPPLRASEVISVVNSVWKNRISNQIIPPGEQFAKFARKEHNSCTPDAFYLLATLKYTRDLEVYTIAQEATANYLGWGKNRLREALKVLLDNKIIFRVGEKCVPNRPRNAYLYSFHPPKHQ</sequence>
<protein>
    <submittedName>
        <fullName evidence="3">3-oxo-5-alpha-steroid 4-dehydrogenase 1 protein</fullName>
        <ecNumber evidence="3">1.3.99.5</ecNumber>
    </submittedName>
</protein>
<dbReference type="GO" id="GO:0003865">
    <property type="term" value="F:3-oxo-5-alpha-steroid 4-dehydrogenase activity"/>
    <property type="evidence" value="ECO:0007669"/>
    <property type="project" value="UniProtKB-EC"/>
</dbReference>
<dbReference type="RefSeq" id="WP_021776885.1">
    <property type="nucleotide sequence ID" value="NZ_AWXE01000003.1"/>
</dbReference>
<evidence type="ECO:0000259" key="2">
    <source>
        <dbReference type="Pfam" id="PF09250"/>
    </source>
</evidence>
<organism evidence="3 4">
    <name type="scientific">Candidatus Micropelagius thuwalensis</name>
    <dbReference type="NCBI Taxonomy" id="1397666"/>
    <lineage>
        <taxon>Bacteria</taxon>
        <taxon>Pseudomonadati</taxon>
        <taxon>Pseudomonadota</taxon>
        <taxon>Alphaproteobacteria</taxon>
        <taxon>PS1 clade</taxon>
        <taxon>Candidatus Micropelagius</taxon>
    </lineage>
</organism>
<gene>
    <name evidence="3" type="ORF">RS24_00853</name>
</gene>
<dbReference type="InterPro" id="IPR014820">
    <property type="entry name" value="PriCT_1"/>
</dbReference>
<evidence type="ECO:0000313" key="4">
    <source>
        <dbReference type="Proteomes" id="UP000016762"/>
    </source>
</evidence>
<keyword evidence="3" id="KW-0560">Oxidoreductase</keyword>
<proteinExistence type="predicted"/>
<name>U2XP71_9PROT</name>
<dbReference type="InterPro" id="IPR015330">
    <property type="entry name" value="DNA_primase/pol_bifunc_N"/>
</dbReference>
<dbReference type="AlphaFoldDB" id="U2XP71"/>
<dbReference type="OrthoDB" id="1496333at2"/>
<dbReference type="Pfam" id="PF08708">
    <property type="entry name" value="PriCT_1"/>
    <property type="match status" value="1"/>
</dbReference>
<dbReference type="eggNOG" id="COG3598">
    <property type="taxonomic scope" value="Bacteria"/>
</dbReference>